<feature type="domain" description="DinB-like" evidence="1">
    <location>
        <begin position="69"/>
        <end position="210"/>
    </location>
</feature>
<keyword evidence="3" id="KW-1185">Reference proteome</keyword>
<proteinExistence type="predicted"/>
<name>A0ABT1JE50_ACTCY</name>
<dbReference type="SUPFAM" id="SSF109854">
    <property type="entry name" value="DinB/YfiT-like putative metalloenzymes"/>
    <property type="match status" value="1"/>
</dbReference>
<evidence type="ECO:0000313" key="2">
    <source>
        <dbReference type="EMBL" id="MCP2330433.1"/>
    </source>
</evidence>
<reference evidence="2 3" key="1">
    <citation type="submission" date="2022-06" db="EMBL/GenBank/DDBJ databases">
        <title>Genomic Encyclopedia of Type Strains, Phase I: the one thousand microbial genomes (KMG-I) project.</title>
        <authorList>
            <person name="Kyrpides N."/>
        </authorList>
    </citation>
    <scope>NUCLEOTIDE SEQUENCE [LARGE SCALE GENOMIC DNA]</scope>
    <source>
        <strain evidence="2 3">DSM 43889</strain>
    </source>
</reference>
<evidence type="ECO:0000313" key="3">
    <source>
        <dbReference type="Proteomes" id="UP000791080"/>
    </source>
</evidence>
<protein>
    <submittedName>
        <fullName evidence="2">DinB superfamily protein</fullName>
    </submittedName>
</protein>
<dbReference type="InterPro" id="IPR034660">
    <property type="entry name" value="DinB/YfiT-like"/>
</dbReference>
<sequence>MLRGAVLGRPARPARAGVVSGRECSPPGLAVADAAGRRSWSRDIRWSGWAAGWHTPPVPSPRVDLLLRQLDIAWALFSHHVRDLDDATCLWEPDPHCWTVRPDERGRWLPDWQVPEPDPVPAQTIGWITWHLGYWWTTTLEHCFGAGAPERTDITWPGGAVETVAWLDDLHQRWRAELGRLTEEDLEATDRVEGLPWGRGLRLVDIAGWVTVELTKNVAEVGAVRHLCALRSARSTSPPG</sequence>
<gene>
    <name evidence="2" type="ORF">G443_000703</name>
</gene>
<dbReference type="InterPro" id="IPR024775">
    <property type="entry name" value="DinB-like"/>
</dbReference>
<organism evidence="2 3">
    <name type="scientific">Actinoalloteichus caeruleus DSM 43889</name>
    <dbReference type="NCBI Taxonomy" id="1120930"/>
    <lineage>
        <taxon>Bacteria</taxon>
        <taxon>Bacillati</taxon>
        <taxon>Actinomycetota</taxon>
        <taxon>Actinomycetes</taxon>
        <taxon>Pseudonocardiales</taxon>
        <taxon>Pseudonocardiaceae</taxon>
        <taxon>Actinoalloteichus</taxon>
        <taxon>Actinoalloteichus cyanogriseus</taxon>
    </lineage>
</organism>
<evidence type="ECO:0000259" key="1">
    <source>
        <dbReference type="Pfam" id="PF12867"/>
    </source>
</evidence>
<dbReference type="EMBL" id="AUBJ02000001">
    <property type="protein sequence ID" value="MCP2330433.1"/>
    <property type="molecule type" value="Genomic_DNA"/>
</dbReference>
<dbReference type="Proteomes" id="UP000791080">
    <property type="component" value="Unassembled WGS sequence"/>
</dbReference>
<comment type="caution">
    <text evidence="2">The sequence shown here is derived from an EMBL/GenBank/DDBJ whole genome shotgun (WGS) entry which is preliminary data.</text>
</comment>
<accession>A0ABT1JE50</accession>
<dbReference type="Pfam" id="PF12867">
    <property type="entry name" value="DinB_2"/>
    <property type="match status" value="1"/>
</dbReference>